<feature type="region of interest" description="Disordered" evidence="1">
    <location>
        <begin position="472"/>
        <end position="518"/>
    </location>
</feature>
<accession>A0A0C9VCE4</accession>
<keyword evidence="3" id="KW-1185">Reference proteome</keyword>
<dbReference type="EMBL" id="KN839851">
    <property type="protein sequence ID" value="KIJ63274.1"/>
    <property type="molecule type" value="Genomic_DNA"/>
</dbReference>
<dbReference type="OrthoDB" id="2617511at2759"/>
<evidence type="ECO:0000313" key="2">
    <source>
        <dbReference type="EMBL" id="KIJ63274.1"/>
    </source>
</evidence>
<dbReference type="AlphaFoldDB" id="A0A0C9VCE4"/>
<evidence type="ECO:0000256" key="1">
    <source>
        <dbReference type="SAM" id="MobiDB-lite"/>
    </source>
</evidence>
<dbReference type="Proteomes" id="UP000053820">
    <property type="component" value="Unassembled WGS sequence"/>
</dbReference>
<reference evidence="2 3" key="1">
    <citation type="submission" date="2014-04" db="EMBL/GenBank/DDBJ databases">
        <title>Evolutionary Origins and Diversification of the Mycorrhizal Mutualists.</title>
        <authorList>
            <consortium name="DOE Joint Genome Institute"/>
            <consortium name="Mycorrhizal Genomics Consortium"/>
            <person name="Kohler A."/>
            <person name="Kuo A."/>
            <person name="Nagy L.G."/>
            <person name="Floudas D."/>
            <person name="Copeland A."/>
            <person name="Barry K.W."/>
            <person name="Cichocki N."/>
            <person name="Veneault-Fourrey C."/>
            <person name="LaButti K."/>
            <person name="Lindquist E.A."/>
            <person name="Lipzen A."/>
            <person name="Lundell T."/>
            <person name="Morin E."/>
            <person name="Murat C."/>
            <person name="Riley R."/>
            <person name="Ohm R."/>
            <person name="Sun H."/>
            <person name="Tunlid A."/>
            <person name="Henrissat B."/>
            <person name="Grigoriev I.V."/>
            <person name="Hibbett D.S."/>
            <person name="Martin F."/>
        </authorList>
    </citation>
    <scope>NUCLEOTIDE SEQUENCE [LARGE SCALE GENOMIC DNA]</scope>
    <source>
        <strain evidence="2 3">MD-312</strain>
    </source>
</reference>
<organism evidence="2 3">
    <name type="scientific">Hydnomerulius pinastri MD-312</name>
    <dbReference type="NCBI Taxonomy" id="994086"/>
    <lineage>
        <taxon>Eukaryota</taxon>
        <taxon>Fungi</taxon>
        <taxon>Dikarya</taxon>
        <taxon>Basidiomycota</taxon>
        <taxon>Agaricomycotina</taxon>
        <taxon>Agaricomycetes</taxon>
        <taxon>Agaricomycetidae</taxon>
        <taxon>Boletales</taxon>
        <taxon>Boletales incertae sedis</taxon>
        <taxon>Leucogyrophana</taxon>
    </lineage>
</organism>
<sequence length="540" mass="60054">MVLYQTHPLYPPATYADLIGRNDQEGSAHVGDLNGPAPLSPVLMGALPEYLGGRPTPPPSPPRCRATDYNGHTFDAHAPCPPTPPLVPYDVNPNELNWADEFESNVDTGASTYGGTRTSMPLSELNAHTFFGSPSTYQTTNDFGYVAQYDDAEVPVSTEVHEGSAVDASLWARRGNPVLVMIKRAELDQEGSHPDSIPVEWQAPNDVEDFAATGGIPPKTSNETVDEQTDEFYSLQPFYSLLRQEDSYAAYHYSVRAVEGLQHSLRSDYHFVYPKPMPAVLIRTFDIIGPCDLRRKQDGYAYVLPTEDTIWGTVLERGIDRNFRPLANGHATSDAVTIQTNVSVNGAAMYHPHEIVASKFAVNVFLELPRMPGETLENPYTQYLGAYVLRVIDGYTIRSEDWMDIAPEVKDMVRDRAPHLFEGFWSPHRTWPCLPLVQFCFYKWDENIVGLADEIHLDLQYMPAKEAIALGGEEEDDASDDEEEQRSHFSDDSEDDSGYDGHSTRTGTVALDNGNVASPAVGSWDLEEEFASFLEMDRSA</sequence>
<proteinExistence type="predicted"/>
<evidence type="ECO:0000313" key="3">
    <source>
        <dbReference type="Proteomes" id="UP000053820"/>
    </source>
</evidence>
<gene>
    <name evidence="2" type="ORF">HYDPIDRAFT_113243</name>
</gene>
<name>A0A0C9VCE4_9AGAM</name>
<feature type="compositionally biased region" description="Acidic residues" evidence="1">
    <location>
        <begin position="472"/>
        <end position="484"/>
    </location>
</feature>
<protein>
    <submittedName>
        <fullName evidence="2">Uncharacterized protein</fullName>
    </submittedName>
</protein>
<dbReference type="HOGENOM" id="CLU_541951_0_0_1"/>